<feature type="region of interest" description="Disordered" evidence="1">
    <location>
        <begin position="348"/>
        <end position="385"/>
    </location>
</feature>
<sequence>MAQGRVVRGHPNRESAPLRLAESQSHEFQQYEKIARFEEAVLSGNHPIIKVPPHLIASARSSIHPIDGAIKSDARARQLGNSLSFAANAQQPSIPVGATQPCVDSGTSAVAKPFLTGNTEINPILLEKSDDLIKAELQLQRQRLERALREDVELRRAATKNTSQGESVAELDLSDILSKALTLVQASSDPVPADENVAATNHDTSSDSFDDNTFYSSQHNTPESVLASHVRNESEGPRVPVAPVAPVAPELQKASGLQNDSARRNPPTGVEPESNASRSYRSHPHPTANDSSSRVGQVPGLNSHIDERVVSHGPSQINSAGQSRSEDSGNAEADQHEVIYRAVPHQHLSNSYHDNLPPSPLMRRHEQSPPAQIVHISPLTASRRPAPLTEHVSISSTGTPAQITALRTEPAAVTSPESSPPGGKASDRKKGKKKKRKAERQAPEAEATPYIKPEPRSPSPMNAPSYIRPNKRQRYSQRPANEPDLEAPQTSSAPYETYPGRLQRDDRIPVGYERTTVYSHRAASAAGAGPVYAREYADDRYMSGGPYFVAPPLVPASHPDHHQTQLSSQMRANEGYPRSSWPYQGAYDPPPMSARPESEAFIAPPRQPPTRIVVDAFGREYIEPPRPTVVRHSVAPPVRAGDPEIIYERTAPRAVSRHTGVESYEQGGAIYRRTSPPYMPRRVVTQPEYISQDYRDSRQQDYSTRPLAPSNEFVEVMAPPERRHMEEGPREFITRAASVRPAEPVRYEVSREYGRVQSVRPEGQVRQYATSVHPEGRREPAQPYMMRDYDPRPMEAAMVRQEYGVRPVERYYDHTMRGGEDIAFIERPRGATQEIVYADDVRREVYR</sequence>
<feature type="region of interest" description="Disordered" evidence="1">
    <location>
        <begin position="187"/>
        <end position="241"/>
    </location>
</feature>
<proteinExistence type="predicted"/>
<name>A0A9P9JJJ1_9HYPO</name>
<evidence type="ECO:0000256" key="1">
    <source>
        <dbReference type="SAM" id="MobiDB-lite"/>
    </source>
</evidence>
<reference evidence="2" key="1">
    <citation type="journal article" date="2021" name="Nat. Commun.">
        <title>Genetic determinants of endophytism in the Arabidopsis root mycobiome.</title>
        <authorList>
            <person name="Mesny F."/>
            <person name="Miyauchi S."/>
            <person name="Thiergart T."/>
            <person name="Pickel B."/>
            <person name="Atanasova L."/>
            <person name="Karlsson M."/>
            <person name="Huettel B."/>
            <person name="Barry K.W."/>
            <person name="Haridas S."/>
            <person name="Chen C."/>
            <person name="Bauer D."/>
            <person name="Andreopoulos W."/>
            <person name="Pangilinan J."/>
            <person name="LaButti K."/>
            <person name="Riley R."/>
            <person name="Lipzen A."/>
            <person name="Clum A."/>
            <person name="Drula E."/>
            <person name="Henrissat B."/>
            <person name="Kohler A."/>
            <person name="Grigoriev I.V."/>
            <person name="Martin F.M."/>
            <person name="Hacquard S."/>
        </authorList>
    </citation>
    <scope>NUCLEOTIDE SEQUENCE</scope>
    <source>
        <strain evidence="2">MPI-CAGE-AT-0147</strain>
    </source>
</reference>
<protein>
    <submittedName>
        <fullName evidence="2">Uncharacterized protein</fullName>
    </submittedName>
</protein>
<evidence type="ECO:0000313" key="3">
    <source>
        <dbReference type="Proteomes" id="UP000738349"/>
    </source>
</evidence>
<gene>
    <name evidence="2" type="ORF">EDB81DRAFT_255669</name>
</gene>
<accession>A0A9P9JJJ1</accession>
<dbReference type="Proteomes" id="UP000738349">
    <property type="component" value="Unassembled WGS sequence"/>
</dbReference>
<evidence type="ECO:0000313" key="2">
    <source>
        <dbReference type="EMBL" id="KAH7165500.1"/>
    </source>
</evidence>
<feature type="compositionally biased region" description="Polar residues" evidence="1">
    <location>
        <begin position="313"/>
        <end position="323"/>
    </location>
</feature>
<dbReference type="EMBL" id="JAGMUV010000003">
    <property type="protein sequence ID" value="KAH7165500.1"/>
    <property type="molecule type" value="Genomic_DNA"/>
</dbReference>
<dbReference type="AlphaFoldDB" id="A0A9P9JJJ1"/>
<feature type="compositionally biased region" description="Basic residues" evidence="1">
    <location>
        <begin position="427"/>
        <end position="438"/>
    </location>
</feature>
<keyword evidence="3" id="KW-1185">Reference proteome</keyword>
<feature type="region of interest" description="Disordered" evidence="1">
    <location>
        <begin position="408"/>
        <end position="506"/>
    </location>
</feature>
<dbReference type="OrthoDB" id="5333304at2759"/>
<organism evidence="2 3">
    <name type="scientific">Dactylonectria macrodidyma</name>
    <dbReference type="NCBI Taxonomy" id="307937"/>
    <lineage>
        <taxon>Eukaryota</taxon>
        <taxon>Fungi</taxon>
        <taxon>Dikarya</taxon>
        <taxon>Ascomycota</taxon>
        <taxon>Pezizomycotina</taxon>
        <taxon>Sordariomycetes</taxon>
        <taxon>Hypocreomycetidae</taxon>
        <taxon>Hypocreales</taxon>
        <taxon>Nectriaceae</taxon>
        <taxon>Dactylonectria</taxon>
    </lineage>
</organism>
<feature type="region of interest" description="Disordered" evidence="1">
    <location>
        <begin position="253"/>
        <end position="332"/>
    </location>
</feature>
<feature type="region of interest" description="Disordered" evidence="1">
    <location>
        <begin position="1"/>
        <end position="23"/>
    </location>
</feature>
<comment type="caution">
    <text evidence="2">The sequence shown here is derived from an EMBL/GenBank/DDBJ whole genome shotgun (WGS) entry which is preliminary data.</text>
</comment>